<protein>
    <submittedName>
        <fullName evidence="2">Glycosyl transferase family 2</fullName>
    </submittedName>
</protein>
<keyword evidence="2" id="KW-0808">Transferase</keyword>
<dbReference type="Pfam" id="PF00535">
    <property type="entry name" value="Glycos_transf_2"/>
    <property type="match status" value="1"/>
</dbReference>
<gene>
    <name evidence="2" type="ORF">DCG65_12630</name>
</gene>
<dbReference type="Proteomes" id="UP000259173">
    <property type="component" value="Unassembled WGS sequence"/>
</dbReference>
<dbReference type="GO" id="GO:0016740">
    <property type="term" value="F:transferase activity"/>
    <property type="evidence" value="ECO:0007669"/>
    <property type="project" value="UniProtKB-KW"/>
</dbReference>
<reference evidence="2 3" key="1">
    <citation type="journal article" date="2018" name="Nat. Biotechnol.">
        <title>A standardized bacterial taxonomy based on genome phylogeny substantially revises the tree of life.</title>
        <authorList>
            <person name="Parks D.H."/>
            <person name="Chuvochina M."/>
            <person name="Waite D.W."/>
            <person name="Rinke C."/>
            <person name="Skarshewski A."/>
            <person name="Chaumeil P.A."/>
            <person name="Hugenholtz P."/>
        </authorList>
    </citation>
    <scope>NUCLEOTIDE SEQUENCE [LARGE SCALE GENOMIC DNA]</scope>
    <source>
        <strain evidence="2">UBA8557</strain>
    </source>
</reference>
<dbReference type="AlphaFoldDB" id="A0A3B9L387"/>
<proteinExistence type="predicted"/>
<sequence>MRLKVAAVIPCYKSRASLPGVVSMMGKEVDRIYVVDDACPEGTVAAFVEINKDPRVVPVMLPENQGVGGATMAGYRAALADGCDIMVKVDSDGQMDPRLIPQLIKPIMSHHADYTKGNRFFSIEDAAQMPKLRFLGNFFLSFISKASSGYWNVFDPTNGFTAIHRNALAMLPLDKIEKRYFFESDMLFRLNTIEAVVQDAPMKAKYGDEVSGLNPGRELFRFAGKHLKR</sequence>
<evidence type="ECO:0000313" key="3">
    <source>
        <dbReference type="Proteomes" id="UP000259173"/>
    </source>
</evidence>
<dbReference type="Gene3D" id="3.90.550.10">
    <property type="entry name" value="Spore Coat Polysaccharide Biosynthesis Protein SpsA, Chain A"/>
    <property type="match status" value="1"/>
</dbReference>
<feature type="domain" description="Glycosyltransferase 2-like" evidence="1">
    <location>
        <begin position="8"/>
        <end position="168"/>
    </location>
</feature>
<accession>A0A3B9L387</accession>
<feature type="non-terminal residue" evidence="2">
    <location>
        <position position="229"/>
    </location>
</feature>
<dbReference type="InterPro" id="IPR029044">
    <property type="entry name" value="Nucleotide-diphossugar_trans"/>
</dbReference>
<dbReference type="InterPro" id="IPR050256">
    <property type="entry name" value="Glycosyltransferase_2"/>
</dbReference>
<dbReference type="CDD" id="cd04179">
    <property type="entry name" value="DPM_DPG-synthase_like"/>
    <property type="match status" value="1"/>
</dbReference>
<evidence type="ECO:0000259" key="1">
    <source>
        <dbReference type="Pfam" id="PF00535"/>
    </source>
</evidence>
<name>A0A3B9L387_9PROT</name>
<dbReference type="EMBL" id="DMBR01000381">
    <property type="protein sequence ID" value="HAE95400.1"/>
    <property type="molecule type" value="Genomic_DNA"/>
</dbReference>
<dbReference type="SUPFAM" id="SSF53448">
    <property type="entry name" value="Nucleotide-diphospho-sugar transferases"/>
    <property type="match status" value="1"/>
</dbReference>
<comment type="caution">
    <text evidence="2">The sequence shown here is derived from an EMBL/GenBank/DDBJ whole genome shotgun (WGS) entry which is preliminary data.</text>
</comment>
<dbReference type="PANTHER" id="PTHR48090:SF7">
    <property type="entry name" value="RFBJ PROTEIN"/>
    <property type="match status" value="1"/>
</dbReference>
<dbReference type="InterPro" id="IPR001173">
    <property type="entry name" value="Glyco_trans_2-like"/>
</dbReference>
<dbReference type="PANTHER" id="PTHR48090">
    <property type="entry name" value="UNDECAPRENYL-PHOSPHATE 4-DEOXY-4-FORMAMIDO-L-ARABINOSE TRANSFERASE-RELATED"/>
    <property type="match status" value="1"/>
</dbReference>
<evidence type="ECO:0000313" key="2">
    <source>
        <dbReference type="EMBL" id="HAE95400.1"/>
    </source>
</evidence>
<organism evidence="2 3">
    <name type="scientific">Hyphomonas atlantica</name>
    <dbReference type="NCBI Taxonomy" id="1280948"/>
    <lineage>
        <taxon>Bacteria</taxon>
        <taxon>Pseudomonadati</taxon>
        <taxon>Pseudomonadota</taxon>
        <taxon>Alphaproteobacteria</taxon>
        <taxon>Hyphomonadales</taxon>
        <taxon>Hyphomonadaceae</taxon>
        <taxon>Hyphomonas</taxon>
    </lineage>
</organism>